<keyword evidence="2" id="KW-1185">Reference proteome</keyword>
<accession>A0A1W6YT97</accession>
<dbReference type="AlphaFoldDB" id="A0A1W6YT97"/>
<sequence length="65" mass="7154">MESTVRPTSPSAAKASGRVVDSCASSRSKCLYKGSYEPGERDYAEQEAKRLNLAELERLRKAFGN</sequence>
<reference evidence="1 2" key="1">
    <citation type="submission" date="2017-05" db="EMBL/GenBank/DDBJ databases">
        <title>Complete and WGS of Bordetella genogroups.</title>
        <authorList>
            <person name="Spilker T."/>
            <person name="LiPuma J."/>
        </authorList>
    </citation>
    <scope>NUCLEOTIDE SEQUENCE [LARGE SCALE GENOMIC DNA]</scope>
    <source>
        <strain evidence="1 2">AU19157</strain>
    </source>
</reference>
<evidence type="ECO:0000313" key="1">
    <source>
        <dbReference type="EMBL" id="ARP84322.1"/>
    </source>
</evidence>
<organism evidence="1 2">
    <name type="scientific">Bordetella genomosp. 8</name>
    <dbReference type="NCBI Taxonomy" id="1416806"/>
    <lineage>
        <taxon>Bacteria</taxon>
        <taxon>Pseudomonadati</taxon>
        <taxon>Pseudomonadota</taxon>
        <taxon>Betaproteobacteria</taxon>
        <taxon>Burkholderiales</taxon>
        <taxon>Alcaligenaceae</taxon>
        <taxon>Bordetella</taxon>
    </lineage>
</organism>
<dbReference type="KEGG" id="bgv:CAL12_02350"/>
<dbReference type="EMBL" id="CP021108">
    <property type="protein sequence ID" value="ARP84322.1"/>
    <property type="molecule type" value="Genomic_DNA"/>
</dbReference>
<dbReference type="Proteomes" id="UP000194151">
    <property type="component" value="Chromosome"/>
</dbReference>
<gene>
    <name evidence="1" type="ORF">CAL12_02350</name>
</gene>
<name>A0A1W6YT97_9BORD</name>
<evidence type="ECO:0000313" key="2">
    <source>
        <dbReference type="Proteomes" id="UP000194151"/>
    </source>
</evidence>
<proteinExistence type="predicted"/>
<protein>
    <submittedName>
        <fullName evidence="1">Uncharacterized protein</fullName>
    </submittedName>
</protein>